<dbReference type="InterPro" id="IPR051178">
    <property type="entry name" value="TfdA_dioxygenase"/>
</dbReference>
<dbReference type="OrthoDB" id="93019at2759"/>
<dbReference type="HOGENOM" id="CLU_046574_1_0_1"/>
<dbReference type="InterPro" id="IPR003819">
    <property type="entry name" value="TauD/TfdA-like"/>
</dbReference>
<evidence type="ECO:0000256" key="2">
    <source>
        <dbReference type="ARBA" id="ARBA00005896"/>
    </source>
</evidence>
<feature type="domain" description="TauD/TfdA-like" evidence="7">
    <location>
        <begin position="35"/>
        <end position="387"/>
    </location>
</feature>
<evidence type="ECO:0000256" key="6">
    <source>
        <dbReference type="ARBA" id="ARBA00023004"/>
    </source>
</evidence>
<comment type="cofactor">
    <cofactor evidence="1">
        <name>Fe(2+)</name>
        <dbReference type="ChEBI" id="CHEBI:29033"/>
    </cofactor>
</comment>
<evidence type="ECO:0000313" key="9">
    <source>
        <dbReference type="Proteomes" id="UP000008673"/>
    </source>
</evidence>
<evidence type="ECO:0000256" key="1">
    <source>
        <dbReference type="ARBA" id="ARBA00001954"/>
    </source>
</evidence>
<keyword evidence="9" id="KW-1185">Reference proteome</keyword>
<keyword evidence="3" id="KW-0479">Metal-binding</keyword>
<dbReference type="STRING" id="871575.W1Q9G1"/>
<name>W1Q9G1_OGAPD</name>
<evidence type="ECO:0000256" key="5">
    <source>
        <dbReference type="ARBA" id="ARBA00023002"/>
    </source>
</evidence>
<evidence type="ECO:0000259" key="7">
    <source>
        <dbReference type="Pfam" id="PF02668"/>
    </source>
</evidence>
<keyword evidence="4 8" id="KW-0223">Dioxygenase</keyword>
<dbReference type="Pfam" id="PF02668">
    <property type="entry name" value="TauD"/>
    <property type="match status" value="1"/>
</dbReference>
<evidence type="ECO:0000313" key="8">
    <source>
        <dbReference type="EMBL" id="ESW96005.1"/>
    </source>
</evidence>
<organism evidence="8 9">
    <name type="scientific">Ogataea parapolymorpha (strain ATCC 26012 / BCRC 20466 / JCM 22074 / NRRL Y-7560 / DL-1)</name>
    <name type="common">Yeast</name>
    <name type="synonym">Hansenula polymorpha</name>
    <dbReference type="NCBI Taxonomy" id="871575"/>
    <lineage>
        <taxon>Eukaryota</taxon>
        <taxon>Fungi</taxon>
        <taxon>Dikarya</taxon>
        <taxon>Ascomycota</taxon>
        <taxon>Saccharomycotina</taxon>
        <taxon>Pichiomycetes</taxon>
        <taxon>Pichiales</taxon>
        <taxon>Pichiaceae</taxon>
        <taxon>Ogataea</taxon>
    </lineage>
</organism>
<dbReference type="InterPro" id="IPR042098">
    <property type="entry name" value="TauD-like_sf"/>
</dbReference>
<dbReference type="EC" id="1.-.-.-" evidence="8"/>
<gene>
    <name evidence="8" type="ORF">HPODL_02648</name>
</gene>
<comment type="similarity">
    <text evidence="2">Belongs to the TfdA dioxygenase family.</text>
</comment>
<dbReference type="EMBL" id="AEOI02000010">
    <property type="protein sequence ID" value="ESW96005.1"/>
    <property type="molecule type" value="Genomic_DNA"/>
</dbReference>
<sequence length="399" mass="44784">MHERVPKYINPDKALSQATHKMPEQTSIEFVPLDGQPFGAEVRLPSYTTNPAELNDADFQKLKEGLMTYSVLVVPNQENLSPESQHSLTVRFDPTTSSGYGHDPSLFHSSKSILAKDGRSVPTRPEVQMVGNGSFEAGHEGMKAFTLEHPTHHHFHKDILSDEEVARGQTRFYRWHIDAALYDLAPPVVTTLLGLIVPSKNETQKVVYEDTKEVKELVKGATAFASGKIAFDLLSDEDKQFALNHTVVYAPHPYIFINNCKATSDGLTIVSEKPPKEVPLDELPPWEPSKVKKLPMVWTNPITKNQHLQVHGCCVYQLVNSKTGEVVAELEQAREIVHRFMRPAISPQHIYCHGWNKGDLCIFHNRGVIHSVTGEFEPHEKRLMHQCNVASGEDPVLLN</sequence>
<dbReference type="OMA" id="VFPMTWK"/>
<dbReference type="Gene3D" id="3.60.130.10">
    <property type="entry name" value="Clavaminate synthase-like"/>
    <property type="match status" value="1"/>
</dbReference>
<evidence type="ECO:0000256" key="4">
    <source>
        <dbReference type="ARBA" id="ARBA00022964"/>
    </source>
</evidence>
<dbReference type="AlphaFoldDB" id="W1Q9G1"/>
<dbReference type="GO" id="GO:0046872">
    <property type="term" value="F:metal ion binding"/>
    <property type="evidence" value="ECO:0007669"/>
    <property type="project" value="UniProtKB-KW"/>
</dbReference>
<evidence type="ECO:0000256" key="3">
    <source>
        <dbReference type="ARBA" id="ARBA00022723"/>
    </source>
</evidence>
<dbReference type="PANTHER" id="PTHR43779:SF2">
    <property type="entry name" value="ALPHA-KETOGLUTARATE-DEPENDENT XANTHINE DIOXYGENASE XAN1"/>
    <property type="match status" value="1"/>
</dbReference>
<dbReference type="SUPFAM" id="SSF51197">
    <property type="entry name" value="Clavaminate synthase-like"/>
    <property type="match status" value="1"/>
</dbReference>
<accession>W1Q9G1</accession>
<keyword evidence="6" id="KW-0408">Iron</keyword>
<dbReference type="Proteomes" id="UP000008673">
    <property type="component" value="Unassembled WGS sequence"/>
</dbReference>
<dbReference type="eggNOG" id="ENOG502QS34">
    <property type="taxonomic scope" value="Eukaryota"/>
</dbReference>
<proteinExistence type="inferred from homology"/>
<dbReference type="GO" id="GO:0051213">
    <property type="term" value="F:dioxygenase activity"/>
    <property type="evidence" value="ECO:0007669"/>
    <property type="project" value="UniProtKB-KW"/>
</dbReference>
<comment type="caution">
    <text evidence="8">The sequence shown here is derived from an EMBL/GenBank/DDBJ whole genome shotgun (WGS) entry which is preliminary data.</text>
</comment>
<dbReference type="GeneID" id="25772100"/>
<dbReference type="PANTHER" id="PTHR43779">
    <property type="entry name" value="DIOXYGENASE RV0097-RELATED"/>
    <property type="match status" value="1"/>
</dbReference>
<keyword evidence="5 8" id="KW-0560">Oxidoreductase</keyword>
<dbReference type="RefSeq" id="XP_013932435.1">
    <property type="nucleotide sequence ID" value="XM_014076960.1"/>
</dbReference>
<reference evidence="8 9" key="1">
    <citation type="journal article" date="2013" name="BMC Genomics">
        <title>Genome sequence and analysis of methylotrophic yeast Hansenula polymorpha DL1.</title>
        <authorList>
            <person name="Ravin N.V."/>
            <person name="Eldarov M.A."/>
            <person name="Kadnikov V.V."/>
            <person name="Beletsky A.V."/>
            <person name="Schneider J."/>
            <person name="Mardanova E.S."/>
            <person name="Smekalova E.M."/>
            <person name="Zvereva M.I."/>
            <person name="Dontsova O.A."/>
            <person name="Mardanov A.V."/>
            <person name="Skryabin K.G."/>
        </authorList>
    </citation>
    <scope>NUCLEOTIDE SEQUENCE [LARGE SCALE GENOMIC DNA]</scope>
    <source>
        <strain evidence="9">ATCC 26012 / BCRC 20466 / JCM 22074 / NRRL Y-7560 / DL-1</strain>
    </source>
</reference>
<protein>
    <submittedName>
        <fullName evidence="8">Dioxygenase</fullName>
        <ecNumber evidence="8">1.-.-.-</ecNumber>
    </submittedName>
</protein>
<dbReference type="KEGG" id="opa:HPODL_02648"/>